<dbReference type="PANTHER" id="PTHR43178">
    <property type="entry name" value="DIHYDROLIPOAMIDE ACETYLTRANSFERASE COMPONENT OF PYRUVATE DEHYDROGENASE COMPLEX"/>
    <property type="match status" value="1"/>
</dbReference>
<evidence type="ECO:0000256" key="1">
    <source>
        <dbReference type="ARBA" id="ARBA00001938"/>
    </source>
</evidence>
<evidence type="ECO:0000256" key="4">
    <source>
        <dbReference type="ARBA" id="ARBA00022823"/>
    </source>
</evidence>
<evidence type="ECO:0000313" key="11">
    <source>
        <dbReference type="Proteomes" id="UP000824231"/>
    </source>
</evidence>
<dbReference type="InterPro" id="IPR003016">
    <property type="entry name" value="2-oxoA_DH_lipoyl-BS"/>
</dbReference>
<dbReference type="InterPro" id="IPR050743">
    <property type="entry name" value="2-oxoacid_DH_E2_comp"/>
</dbReference>
<dbReference type="CDD" id="cd06849">
    <property type="entry name" value="lipoyl_domain"/>
    <property type="match status" value="2"/>
</dbReference>
<sequence>MSEKYQFKLPELGEGMAEGTVGEWHVKEGDTIKEDDDLVEIENDKSTEDLPSPVSGTVTKILVQPDETAEVGQPLVELEVADGQGNVKGGIDSAPAPAASEAPATPAASGANDIYEFKLPELGEGMAEGTVGEWHVKEGDTIKEDDDLVEIENDKSTEGLPSPVSGTVTKILVQPDETAEVGQPLVQLKVAAGQGNVSISTATSSEESSQPAAAPAAKTANAPVAASADHSVPVLAMPSVRKFAREQGVDLSQIKGTGRHGQILKTDVESFKSQGATAAPAKAASEAAPAPKKAVSSDWPEHTEKMSMVRKATAKAVNKAKDEIPMITVFDEVAVDKLWDHRKKYKQLAADKGVHLTFMAYLTKALAQVMKEYPILNSKVDMDNHQIQYRDYINVGIATDTPNGLYVPNVKHADWRPMFDIAKQISDNTAKAKDAKLNHEDMAHTGMTISNIGAIGGGWFTPLVNWPEVAILGMGRIAPEAVVEDGKVVVAKVLKLSLTVDHRVIDGGTAQRAMNRLCELLGDPELLLMEA</sequence>
<dbReference type="GO" id="GO:0016407">
    <property type="term" value="F:acetyltransferase activity"/>
    <property type="evidence" value="ECO:0007669"/>
    <property type="project" value="TreeGrafter"/>
</dbReference>
<dbReference type="GO" id="GO:0005737">
    <property type="term" value="C:cytoplasm"/>
    <property type="evidence" value="ECO:0007669"/>
    <property type="project" value="TreeGrafter"/>
</dbReference>
<evidence type="ECO:0000256" key="3">
    <source>
        <dbReference type="ARBA" id="ARBA00022679"/>
    </source>
</evidence>
<evidence type="ECO:0000259" key="8">
    <source>
        <dbReference type="PROSITE" id="PS50968"/>
    </source>
</evidence>
<dbReference type="InterPro" id="IPR004167">
    <property type="entry name" value="PSBD"/>
</dbReference>
<dbReference type="InterPro" id="IPR011053">
    <property type="entry name" value="Single_hybrid_motif"/>
</dbReference>
<proteinExistence type="inferred from homology"/>
<dbReference type="Pfam" id="PF00198">
    <property type="entry name" value="2-oxoacid_dh"/>
    <property type="match status" value="1"/>
</dbReference>
<feature type="domain" description="Lipoyl-binding" evidence="8">
    <location>
        <begin position="4"/>
        <end position="79"/>
    </location>
</feature>
<feature type="domain" description="Peripheral subunit-binding (PSBD)" evidence="9">
    <location>
        <begin position="235"/>
        <end position="272"/>
    </location>
</feature>
<dbReference type="InterPro" id="IPR036625">
    <property type="entry name" value="E3-bd_dom_sf"/>
</dbReference>
<organism evidence="10 11">
    <name type="scientific">Candidatus Limosilactobacillus merdigallinarum</name>
    <dbReference type="NCBI Taxonomy" id="2838652"/>
    <lineage>
        <taxon>Bacteria</taxon>
        <taxon>Bacillati</taxon>
        <taxon>Bacillota</taxon>
        <taxon>Bacilli</taxon>
        <taxon>Lactobacillales</taxon>
        <taxon>Lactobacillaceae</taxon>
        <taxon>Limosilactobacillus</taxon>
    </lineage>
</organism>
<feature type="region of interest" description="Disordered" evidence="7">
    <location>
        <begin position="275"/>
        <end position="304"/>
    </location>
</feature>
<dbReference type="FunFam" id="3.30.559.10:FF:000007">
    <property type="entry name" value="Dihydrolipoamide acetyltransferase component of pyruvate dehydrogenase complex"/>
    <property type="match status" value="1"/>
</dbReference>
<dbReference type="Gene3D" id="3.30.559.10">
    <property type="entry name" value="Chloramphenicol acetyltransferase-like domain"/>
    <property type="match status" value="1"/>
</dbReference>
<dbReference type="SUPFAM" id="SSF52777">
    <property type="entry name" value="CoA-dependent acyltransferases"/>
    <property type="match status" value="1"/>
</dbReference>
<protein>
    <recommendedName>
        <fullName evidence="6">Dihydrolipoamide acetyltransferase component of pyruvate dehydrogenase complex</fullName>
        <ecNumber evidence="6">2.3.1.-</ecNumber>
    </recommendedName>
</protein>
<evidence type="ECO:0000259" key="9">
    <source>
        <dbReference type="PROSITE" id="PS51826"/>
    </source>
</evidence>
<dbReference type="SUPFAM" id="SSF47005">
    <property type="entry name" value="Peripheral subunit-binding domain of 2-oxo acid dehydrogenase complex"/>
    <property type="match status" value="1"/>
</dbReference>
<feature type="compositionally biased region" description="Low complexity" evidence="7">
    <location>
        <begin position="93"/>
        <end position="108"/>
    </location>
</feature>
<dbReference type="InterPro" id="IPR000089">
    <property type="entry name" value="Biotin_lipoyl"/>
</dbReference>
<dbReference type="EC" id="2.3.1.-" evidence="6"/>
<feature type="domain" description="Lipoyl-binding" evidence="8">
    <location>
        <begin position="114"/>
        <end position="189"/>
    </location>
</feature>
<evidence type="ECO:0000313" key="10">
    <source>
        <dbReference type="EMBL" id="HIX36086.1"/>
    </source>
</evidence>
<dbReference type="SUPFAM" id="SSF51230">
    <property type="entry name" value="Single hybrid motif"/>
    <property type="match status" value="2"/>
</dbReference>
<gene>
    <name evidence="10" type="ORF">H9856_06850</name>
</gene>
<name>A0A9D1VJ96_9LACO</name>
<accession>A0A9D1VJ96</accession>
<evidence type="ECO:0000256" key="2">
    <source>
        <dbReference type="ARBA" id="ARBA00007317"/>
    </source>
</evidence>
<dbReference type="Pfam" id="PF00364">
    <property type="entry name" value="Biotin_lipoyl"/>
    <property type="match status" value="2"/>
</dbReference>
<dbReference type="InterPro" id="IPR023213">
    <property type="entry name" value="CAT-like_dom_sf"/>
</dbReference>
<dbReference type="Gene3D" id="4.10.320.10">
    <property type="entry name" value="E3-binding domain"/>
    <property type="match status" value="1"/>
</dbReference>
<feature type="compositionally biased region" description="Low complexity" evidence="7">
    <location>
        <begin position="276"/>
        <end position="297"/>
    </location>
</feature>
<keyword evidence="5 6" id="KW-0012">Acyltransferase</keyword>
<reference evidence="10" key="1">
    <citation type="journal article" date="2021" name="PeerJ">
        <title>Extensive microbial diversity within the chicken gut microbiome revealed by metagenomics and culture.</title>
        <authorList>
            <person name="Gilroy R."/>
            <person name="Ravi A."/>
            <person name="Getino M."/>
            <person name="Pursley I."/>
            <person name="Horton D.L."/>
            <person name="Alikhan N.F."/>
            <person name="Baker D."/>
            <person name="Gharbi K."/>
            <person name="Hall N."/>
            <person name="Watson M."/>
            <person name="Adriaenssens E.M."/>
            <person name="Foster-Nyarko E."/>
            <person name="Jarju S."/>
            <person name="Secka A."/>
            <person name="Antonio M."/>
            <person name="Oren A."/>
            <person name="Chaudhuri R.R."/>
            <person name="La Ragione R."/>
            <person name="Hildebrand F."/>
            <person name="Pallen M.J."/>
        </authorList>
    </citation>
    <scope>NUCLEOTIDE SEQUENCE</scope>
    <source>
        <strain evidence="10">ChiSxjej3B15-572</strain>
    </source>
</reference>
<dbReference type="PROSITE" id="PS00189">
    <property type="entry name" value="LIPOYL"/>
    <property type="match status" value="2"/>
</dbReference>
<dbReference type="Gene3D" id="2.40.50.100">
    <property type="match status" value="2"/>
</dbReference>
<comment type="similarity">
    <text evidence="2 6">Belongs to the 2-oxoacid dehydrogenase family.</text>
</comment>
<dbReference type="Pfam" id="PF02817">
    <property type="entry name" value="E3_binding"/>
    <property type="match status" value="1"/>
</dbReference>
<comment type="cofactor">
    <cofactor evidence="1 6">
        <name>(R)-lipoate</name>
        <dbReference type="ChEBI" id="CHEBI:83088"/>
    </cofactor>
</comment>
<dbReference type="AlphaFoldDB" id="A0A9D1VJ96"/>
<dbReference type="EMBL" id="DXFH01000027">
    <property type="protein sequence ID" value="HIX36086.1"/>
    <property type="molecule type" value="Genomic_DNA"/>
</dbReference>
<dbReference type="PROSITE" id="PS50968">
    <property type="entry name" value="BIOTINYL_LIPOYL"/>
    <property type="match status" value="2"/>
</dbReference>
<dbReference type="Proteomes" id="UP000824231">
    <property type="component" value="Unassembled WGS sequence"/>
</dbReference>
<keyword evidence="3 6" id="KW-0808">Transferase</keyword>
<evidence type="ECO:0000256" key="6">
    <source>
        <dbReference type="RuleBase" id="RU003423"/>
    </source>
</evidence>
<reference evidence="10" key="2">
    <citation type="submission" date="2021-04" db="EMBL/GenBank/DDBJ databases">
        <authorList>
            <person name="Gilroy R."/>
        </authorList>
    </citation>
    <scope>NUCLEOTIDE SEQUENCE</scope>
    <source>
        <strain evidence="10">ChiSxjej3B15-572</strain>
    </source>
</reference>
<evidence type="ECO:0000256" key="7">
    <source>
        <dbReference type="SAM" id="MobiDB-lite"/>
    </source>
</evidence>
<dbReference type="PROSITE" id="PS51826">
    <property type="entry name" value="PSBD"/>
    <property type="match status" value="1"/>
</dbReference>
<evidence type="ECO:0000256" key="5">
    <source>
        <dbReference type="ARBA" id="ARBA00023315"/>
    </source>
</evidence>
<dbReference type="PANTHER" id="PTHR43178:SF5">
    <property type="entry name" value="LIPOAMIDE ACYLTRANSFERASE COMPONENT OF BRANCHED-CHAIN ALPHA-KETO ACID DEHYDROGENASE COMPLEX, MITOCHONDRIAL"/>
    <property type="match status" value="1"/>
</dbReference>
<dbReference type="InterPro" id="IPR001078">
    <property type="entry name" value="2-oxoacid_DH_actylTfrase"/>
</dbReference>
<feature type="region of interest" description="Disordered" evidence="7">
    <location>
        <begin position="86"/>
        <end position="108"/>
    </location>
</feature>
<comment type="caution">
    <text evidence="10">The sequence shown here is derived from an EMBL/GenBank/DDBJ whole genome shotgun (WGS) entry which is preliminary data.</text>
</comment>
<keyword evidence="4 6" id="KW-0450">Lipoyl</keyword>
<dbReference type="GO" id="GO:0031405">
    <property type="term" value="F:lipoic acid binding"/>
    <property type="evidence" value="ECO:0007669"/>
    <property type="project" value="TreeGrafter"/>
</dbReference>